<reference evidence="1 2" key="1">
    <citation type="submission" date="2020-08" db="EMBL/GenBank/DDBJ databases">
        <title>Cohnella phylogeny.</title>
        <authorList>
            <person name="Dunlap C."/>
        </authorList>
    </citation>
    <scope>NUCLEOTIDE SEQUENCE [LARGE SCALE GENOMIC DNA]</scope>
    <source>
        <strain evidence="1 2">CBP 2801</strain>
    </source>
</reference>
<dbReference type="EMBL" id="JACJVO010000016">
    <property type="protein sequence ID" value="MBB6731917.1"/>
    <property type="molecule type" value="Genomic_DNA"/>
</dbReference>
<evidence type="ECO:0000313" key="1">
    <source>
        <dbReference type="EMBL" id="MBB6731917.1"/>
    </source>
</evidence>
<dbReference type="AlphaFoldDB" id="A0A7X0VW02"/>
<proteinExistence type="predicted"/>
<dbReference type="Proteomes" id="UP000564644">
    <property type="component" value="Unassembled WGS sequence"/>
</dbReference>
<organism evidence="1 2">
    <name type="scientific">Cohnella zeiphila</name>
    <dbReference type="NCBI Taxonomy" id="2761120"/>
    <lineage>
        <taxon>Bacteria</taxon>
        <taxon>Bacillati</taxon>
        <taxon>Bacillota</taxon>
        <taxon>Bacilli</taxon>
        <taxon>Bacillales</taxon>
        <taxon>Paenibacillaceae</taxon>
        <taxon>Cohnella</taxon>
    </lineage>
</organism>
<sequence>MENKRRIILQRVDGAFVNLKLEPVNNPSAAARFNDISAYESFIYGFYGPSDPSMYKPVYLSITYEVIGDVQ</sequence>
<protein>
    <submittedName>
        <fullName evidence="1">Uncharacterized protein</fullName>
    </submittedName>
</protein>
<keyword evidence="2" id="KW-1185">Reference proteome</keyword>
<comment type="caution">
    <text evidence="1">The sequence shown here is derived from an EMBL/GenBank/DDBJ whole genome shotgun (WGS) entry which is preliminary data.</text>
</comment>
<name>A0A7X0VW02_9BACL</name>
<evidence type="ECO:0000313" key="2">
    <source>
        <dbReference type="Proteomes" id="UP000564644"/>
    </source>
</evidence>
<gene>
    <name evidence="1" type="ORF">H7C18_13430</name>
</gene>
<accession>A0A7X0VW02</accession>
<dbReference type="RefSeq" id="WP_185129589.1">
    <property type="nucleotide sequence ID" value="NZ_JACJVO010000016.1"/>
</dbReference>